<dbReference type="RefSeq" id="WP_034654118.1">
    <property type="nucleotide sequence ID" value="NZ_BCVB01000007.1"/>
</dbReference>
<keyword evidence="6" id="KW-0503">Monooxygenase</keyword>
<dbReference type="InterPro" id="IPR036250">
    <property type="entry name" value="AcylCo_DH-like_C"/>
</dbReference>
<evidence type="ECO:0000256" key="10">
    <source>
        <dbReference type="ARBA" id="ARBA00034345"/>
    </source>
</evidence>
<evidence type="ECO:0000256" key="12">
    <source>
        <dbReference type="ARBA" id="ARBA00048445"/>
    </source>
</evidence>
<dbReference type="GO" id="GO:0050660">
    <property type="term" value="F:flavin adenine dinucleotide binding"/>
    <property type="evidence" value="ECO:0007669"/>
    <property type="project" value="InterPro"/>
</dbReference>
<evidence type="ECO:0000256" key="3">
    <source>
        <dbReference type="ARBA" id="ARBA00022643"/>
    </source>
</evidence>
<dbReference type="InterPro" id="IPR037069">
    <property type="entry name" value="AcylCoA_DH/ox_N_sf"/>
</dbReference>
<dbReference type="GeneID" id="93641227"/>
<keyword evidence="5" id="KW-0560">Oxidoreductase</keyword>
<keyword evidence="4" id="KW-0547">Nucleotide-binding</keyword>
<comment type="subcellular location">
    <subcellularLocation>
        <location evidence="1">Cytoplasm</location>
    </subcellularLocation>
</comment>
<dbReference type="SUPFAM" id="SSF47203">
    <property type="entry name" value="Acyl-CoA dehydrogenase C-terminal domain-like"/>
    <property type="match status" value="1"/>
</dbReference>
<dbReference type="InterPro" id="IPR046373">
    <property type="entry name" value="Acyl-CoA_Oxase/DH_mid-dom_sf"/>
</dbReference>
<dbReference type="Proteomes" id="UP000031829">
    <property type="component" value="Chromosome"/>
</dbReference>
<reference evidence="17 18" key="1">
    <citation type="journal article" date="2015" name="Genome Announc.">
        <title>Complete genome sequences for 35 biothreat assay-relevant bacillus species.</title>
        <authorList>
            <person name="Johnson S.L."/>
            <person name="Daligault H.E."/>
            <person name="Davenport K.W."/>
            <person name="Jaissle J."/>
            <person name="Frey K.G."/>
            <person name="Ladner J.T."/>
            <person name="Broomall S.M."/>
            <person name="Bishop-Lilly K.A."/>
            <person name="Bruce D.C."/>
            <person name="Gibbons H.S."/>
            <person name="Coyne S.R."/>
            <person name="Lo C.C."/>
            <person name="Meincke L."/>
            <person name="Munk A.C."/>
            <person name="Koroleva G.I."/>
            <person name="Rosenzweig C.N."/>
            <person name="Palacios G.F."/>
            <person name="Redden C.L."/>
            <person name="Minogue T.D."/>
            <person name="Chain P.S."/>
        </authorList>
    </citation>
    <scope>NUCLEOTIDE SEQUENCE [LARGE SCALE GENOMIC DNA]</scope>
    <source>
        <strain evidence="18">ATCC 14581 / DSM 32 / JCM 2506 / NBRC 15308 / NCIMB 9376 / NCTC 10342 / NRRL B-14308 / VKM B-512</strain>
    </source>
</reference>
<feature type="domain" description="Acyl-CoA dehydrogenase C-terminal" evidence="16">
    <location>
        <begin position="235"/>
        <end position="368"/>
    </location>
</feature>
<dbReference type="InterPro" id="IPR006091">
    <property type="entry name" value="Acyl-CoA_Oxase/DH_mid-dom"/>
</dbReference>
<comment type="catalytic activity">
    <reaction evidence="11">
        <text>dibenzothiophene + FMNH2 + O2 = dibenzothiophene 5-oxide + FMN + H2O + H(+)</text>
        <dbReference type="Rhea" id="RHEA:49076"/>
        <dbReference type="ChEBI" id="CHEBI:15377"/>
        <dbReference type="ChEBI" id="CHEBI:15378"/>
        <dbReference type="ChEBI" id="CHEBI:15379"/>
        <dbReference type="ChEBI" id="CHEBI:23681"/>
        <dbReference type="ChEBI" id="CHEBI:23683"/>
        <dbReference type="ChEBI" id="CHEBI:57618"/>
        <dbReference type="ChEBI" id="CHEBI:58210"/>
    </reaction>
</comment>
<evidence type="ECO:0000313" key="18">
    <source>
        <dbReference type="Proteomes" id="UP000031829"/>
    </source>
</evidence>
<feature type="domain" description="Acyl-CoA dehydrogenase/oxidase N-terminal" evidence="15">
    <location>
        <begin position="23"/>
        <end position="109"/>
    </location>
</feature>
<comment type="catalytic activity">
    <reaction evidence="13">
        <text>dibenzothiophene + 2 FMNH2 + 2 O2 = dibenzothiophene 5,5-dioxide + 2 FMN + 2 H2O + 2 H(+)</text>
        <dbReference type="Rhea" id="RHEA:49072"/>
        <dbReference type="ChEBI" id="CHEBI:15377"/>
        <dbReference type="ChEBI" id="CHEBI:15378"/>
        <dbReference type="ChEBI" id="CHEBI:15379"/>
        <dbReference type="ChEBI" id="CHEBI:23681"/>
        <dbReference type="ChEBI" id="CHEBI:57618"/>
        <dbReference type="ChEBI" id="CHEBI:58210"/>
        <dbReference type="ChEBI" id="CHEBI:90356"/>
        <dbReference type="EC" id="1.14.14.21"/>
    </reaction>
</comment>
<organism evidence="17 18">
    <name type="scientific">Priestia megaterium (strain ATCC 14581 / DSM 32 / CCUG 1817 / JCM 2506 / NBRC 15308 / NCIMB 9376 / NCTC 10342 / NRRL B-14308 / VKM B-512 / Ford 19)</name>
    <name type="common">Bacillus megaterium</name>
    <dbReference type="NCBI Taxonomy" id="1348623"/>
    <lineage>
        <taxon>Bacteria</taxon>
        <taxon>Bacillati</taxon>
        <taxon>Bacillota</taxon>
        <taxon>Bacilli</taxon>
        <taxon>Bacillales</taxon>
        <taxon>Bacillaceae</taxon>
        <taxon>Priestia</taxon>
    </lineage>
</organism>
<dbReference type="HOGENOM" id="CLU_018204_10_0_9"/>
<dbReference type="Gene3D" id="1.10.540.10">
    <property type="entry name" value="Acyl-CoA dehydrogenase/oxidase, N-terminal domain"/>
    <property type="match status" value="1"/>
</dbReference>
<feature type="domain" description="Acyl-CoA oxidase/dehydrogenase middle" evidence="14">
    <location>
        <begin position="133"/>
        <end position="204"/>
    </location>
</feature>
<evidence type="ECO:0000256" key="11">
    <source>
        <dbReference type="ARBA" id="ARBA00047859"/>
    </source>
</evidence>
<evidence type="ECO:0000259" key="14">
    <source>
        <dbReference type="Pfam" id="PF02770"/>
    </source>
</evidence>
<evidence type="ECO:0000313" key="17">
    <source>
        <dbReference type="EMBL" id="AJI20270.1"/>
    </source>
</evidence>
<comment type="catalytic activity">
    <reaction evidence="12">
        <text>dibenzothiophene 5-oxide + FMNH2 + O2 = dibenzothiophene 5,5-dioxide + FMN + H2O + H(+)</text>
        <dbReference type="Rhea" id="RHEA:49080"/>
        <dbReference type="ChEBI" id="CHEBI:15377"/>
        <dbReference type="ChEBI" id="CHEBI:15378"/>
        <dbReference type="ChEBI" id="CHEBI:15379"/>
        <dbReference type="ChEBI" id="CHEBI:23683"/>
        <dbReference type="ChEBI" id="CHEBI:57618"/>
        <dbReference type="ChEBI" id="CHEBI:58210"/>
        <dbReference type="ChEBI" id="CHEBI:90356"/>
    </reaction>
</comment>
<evidence type="ECO:0000256" key="1">
    <source>
        <dbReference type="ARBA" id="ARBA00004496"/>
    </source>
</evidence>
<dbReference type="Gene3D" id="1.20.140.10">
    <property type="entry name" value="Butyryl-CoA Dehydrogenase, subunit A, domain 3"/>
    <property type="match status" value="1"/>
</dbReference>
<name>A0A0B6A5P4_PRIM2</name>
<dbReference type="GO" id="GO:0005737">
    <property type="term" value="C:cytoplasm"/>
    <property type="evidence" value="ECO:0007669"/>
    <property type="project" value="UniProtKB-SubCell"/>
</dbReference>
<evidence type="ECO:0000256" key="7">
    <source>
        <dbReference type="ARBA" id="ARBA00034307"/>
    </source>
</evidence>
<dbReference type="PANTHER" id="PTHR43884">
    <property type="entry name" value="ACYL-COA DEHYDROGENASE"/>
    <property type="match status" value="1"/>
</dbReference>
<dbReference type="EC" id="1.14.14.21" evidence="9"/>
<evidence type="ECO:0000256" key="2">
    <source>
        <dbReference type="ARBA" id="ARBA00022630"/>
    </source>
</evidence>
<dbReference type="PIRSF" id="PIRSF016578">
    <property type="entry name" value="HsaA"/>
    <property type="match status" value="1"/>
</dbReference>
<evidence type="ECO:0000256" key="13">
    <source>
        <dbReference type="ARBA" id="ARBA00049456"/>
    </source>
</evidence>
<protein>
    <recommendedName>
        <fullName evidence="10">Dibenzothiophene monooxygenase</fullName>
        <ecNumber evidence="9">1.14.14.21</ecNumber>
    </recommendedName>
</protein>
<evidence type="ECO:0000256" key="9">
    <source>
        <dbReference type="ARBA" id="ARBA00034328"/>
    </source>
</evidence>
<dbReference type="GO" id="GO:0004497">
    <property type="term" value="F:monooxygenase activity"/>
    <property type="evidence" value="ECO:0007669"/>
    <property type="project" value="UniProtKB-KW"/>
</dbReference>
<dbReference type="EMBL" id="CP009920">
    <property type="protein sequence ID" value="AJI20270.1"/>
    <property type="molecule type" value="Genomic_DNA"/>
</dbReference>
<dbReference type="Pfam" id="PF02770">
    <property type="entry name" value="Acyl-CoA_dh_M"/>
    <property type="match status" value="1"/>
</dbReference>
<comment type="pathway">
    <text evidence="7">Sulfur metabolism; dibenzothiophene degradation.</text>
</comment>
<sequence>MTATTVKEEIYLDQAKKLSVSFAKDAAQRDKEGGTPKQQKDAIRQSGLLNLLIPQKYGGEGGEWSTALAIVRELAKGDAALGHLYGYHSLFVSDVRIKGTEEQQAYFYPLSVQQQAFWGNASNPLVESLKGDKQSQGYLLNGTKAFGSGSPDSQYLWLSFNDRETGQYLNGVVPTDRTGITVKDDWNAMGQRQTGSGNVDFKNVRIEEHEVIQYFVENPTPFSTIGASLSQIILTNVFIGSAFGAIEEAQNYTASKTRPWLTSGVEKASDDPGILRKYGELWIQAKAASALADEAALVLDEAWEKGRKLTEEERGNLAVHVAAANVFAGNAALDITSKIFEVMGARSVHAEYGYDRFWRNVRTHTLHNPAEYKLRTVGNWVLNQQYPTPNPYA</sequence>
<dbReference type="GO" id="GO:0008470">
    <property type="term" value="F:3-methylbutanoyl-CoA dehydrogenase activity"/>
    <property type="evidence" value="ECO:0007669"/>
    <property type="project" value="TreeGrafter"/>
</dbReference>
<evidence type="ECO:0000256" key="8">
    <source>
        <dbReference type="ARBA" id="ARBA00034317"/>
    </source>
</evidence>
<gene>
    <name evidence="17" type="ORF">BG04_3164</name>
</gene>
<keyword evidence="2" id="KW-0285">Flavoprotein</keyword>
<keyword evidence="3" id="KW-0288">FMN</keyword>
<evidence type="ECO:0000259" key="15">
    <source>
        <dbReference type="Pfam" id="PF02771"/>
    </source>
</evidence>
<dbReference type="AlphaFoldDB" id="A0A0B6A5P4"/>
<evidence type="ECO:0000256" key="5">
    <source>
        <dbReference type="ARBA" id="ARBA00023002"/>
    </source>
</evidence>
<dbReference type="SUPFAM" id="SSF56645">
    <property type="entry name" value="Acyl-CoA dehydrogenase NM domain-like"/>
    <property type="match status" value="1"/>
</dbReference>
<evidence type="ECO:0000256" key="6">
    <source>
        <dbReference type="ARBA" id="ARBA00023033"/>
    </source>
</evidence>
<dbReference type="Pfam" id="PF08028">
    <property type="entry name" value="Acyl-CoA_dh_2"/>
    <property type="match status" value="1"/>
</dbReference>
<comment type="similarity">
    <text evidence="8">Belongs to the DszC flavin monooxygenase family.</text>
</comment>
<dbReference type="Pfam" id="PF02771">
    <property type="entry name" value="Acyl-CoA_dh_N"/>
    <property type="match status" value="1"/>
</dbReference>
<dbReference type="KEGG" id="bmeg:BG04_3164"/>
<dbReference type="InterPro" id="IPR009100">
    <property type="entry name" value="AcylCoA_DH/oxidase_NM_dom_sf"/>
</dbReference>
<dbReference type="InterPro" id="IPR013786">
    <property type="entry name" value="AcylCoA_DH/ox_N"/>
</dbReference>
<dbReference type="InterPro" id="IPR013107">
    <property type="entry name" value="Acyl-CoA_DH_C"/>
</dbReference>
<evidence type="ECO:0000256" key="4">
    <source>
        <dbReference type="ARBA" id="ARBA00022741"/>
    </source>
</evidence>
<dbReference type="Gene3D" id="2.40.110.10">
    <property type="entry name" value="Butyryl-CoA Dehydrogenase, subunit A, domain 2"/>
    <property type="match status" value="1"/>
</dbReference>
<proteinExistence type="inferred from homology"/>
<accession>A0A0B6A5P4</accession>
<evidence type="ECO:0000259" key="16">
    <source>
        <dbReference type="Pfam" id="PF08028"/>
    </source>
</evidence>
<dbReference type="PANTHER" id="PTHR43884:SF12">
    <property type="entry name" value="ISOVALERYL-COA DEHYDROGENASE, MITOCHONDRIAL-RELATED"/>
    <property type="match status" value="1"/>
</dbReference>
<dbReference type="GO" id="GO:0006552">
    <property type="term" value="P:L-leucine catabolic process"/>
    <property type="evidence" value="ECO:0007669"/>
    <property type="project" value="TreeGrafter"/>
</dbReference>